<dbReference type="STRING" id="1962155.B1813_04640"/>
<accession>A0A1V9A9L4</accession>
<dbReference type="GO" id="GO:0000976">
    <property type="term" value="F:transcription cis-regulatory region binding"/>
    <property type="evidence" value="ECO:0007669"/>
    <property type="project" value="TreeGrafter"/>
</dbReference>
<organism evidence="5 6">
    <name type="scientific">Saccharomonospora piscinae</name>
    <dbReference type="NCBI Taxonomy" id="687388"/>
    <lineage>
        <taxon>Bacteria</taxon>
        <taxon>Bacillati</taxon>
        <taxon>Actinomycetota</taxon>
        <taxon>Actinomycetes</taxon>
        <taxon>Pseudonocardiales</taxon>
        <taxon>Pseudonocardiaceae</taxon>
        <taxon>Saccharomonospora</taxon>
    </lineage>
</organism>
<keyword evidence="2" id="KW-0238">DNA-binding</keyword>
<dbReference type="InterPro" id="IPR000843">
    <property type="entry name" value="HTH_LacI"/>
</dbReference>
<dbReference type="PANTHER" id="PTHR30146">
    <property type="entry name" value="LACI-RELATED TRANSCRIPTIONAL REPRESSOR"/>
    <property type="match status" value="1"/>
</dbReference>
<dbReference type="PRINTS" id="PR00036">
    <property type="entry name" value="HTHLACI"/>
</dbReference>
<evidence type="ECO:0000313" key="5">
    <source>
        <dbReference type="EMBL" id="OQO93819.1"/>
    </source>
</evidence>
<evidence type="ECO:0000313" key="6">
    <source>
        <dbReference type="Proteomes" id="UP000192591"/>
    </source>
</evidence>
<dbReference type="CDD" id="cd01392">
    <property type="entry name" value="HTH_LacI"/>
    <property type="match status" value="1"/>
</dbReference>
<evidence type="ECO:0000256" key="3">
    <source>
        <dbReference type="ARBA" id="ARBA00023163"/>
    </source>
</evidence>
<gene>
    <name evidence="5" type="ORF">B1813_04640</name>
</gene>
<dbReference type="SUPFAM" id="SSF47413">
    <property type="entry name" value="lambda repressor-like DNA-binding domains"/>
    <property type="match status" value="1"/>
</dbReference>
<keyword evidence="6" id="KW-1185">Reference proteome</keyword>
<name>A0A1V9A9L4_SACPI</name>
<dbReference type="RefSeq" id="WP_081190743.1">
    <property type="nucleotide sequence ID" value="NZ_MWIH01000003.1"/>
</dbReference>
<reference evidence="5 6" key="1">
    <citation type="submission" date="2017-02" db="EMBL/GenBank/DDBJ databases">
        <title>Draft genome of Saccharomonospora sp. 154.</title>
        <authorList>
            <person name="Alonso-Carmona G.S."/>
            <person name="De La Haba R."/>
            <person name="Vera-Gargallo B."/>
            <person name="Sandoval-Trujillo A.H."/>
            <person name="Ramirez-Duran N."/>
            <person name="Ventosa A."/>
        </authorList>
    </citation>
    <scope>NUCLEOTIDE SEQUENCE [LARGE SCALE GENOMIC DNA]</scope>
    <source>
        <strain evidence="5 6">LRS4.154</strain>
    </source>
</reference>
<evidence type="ECO:0000256" key="1">
    <source>
        <dbReference type="ARBA" id="ARBA00023015"/>
    </source>
</evidence>
<dbReference type="PROSITE" id="PS00356">
    <property type="entry name" value="HTH_LACI_1"/>
    <property type="match status" value="1"/>
</dbReference>
<dbReference type="Pfam" id="PF00356">
    <property type="entry name" value="LacI"/>
    <property type="match status" value="1"/>
</dbReference>
<dbReference type="Pfam" id="PF13377">
    <property type="entry name" value="Peripla_BP_3"/>
    <property type="match status" value="1"/>
</dbReference>
<dbReference type="Gene3D" id="1.10.260.40">
    <property type="entry name" value="lambda repressor-like DNA-binding domains"/>
    <property type="match status" value="1"/>
</dbReference>
<keyword evidence="3" id="KW-0804">Transcription</keyword>
<dbReference type="SMART" id="SM00354">
    <property type="entry name" value="HTH_LACI"/>
    <property type="match status" value="1"/>
</dbReference>
<sequence length="344" mass="35849">MIEPGNAAVEHRGAPTLEEVARVAGVSRSTVSRVINNSPGVSGRARRAVTRAIETVGYVPNEAARSLVTRRTNSVALVVSEPGERVFGDPFFAGVLRGVHAGLSGSLRQLVLMMLAEDDDGARLEKYLCSGHVDGALVVSMHGDDPLPQRLAEAGLPVVAGGRPLSGSDVPYVDADNFTGGLTAARHLTSTGRRGLGTLAGPADMAVGIDRFAGWRLGLSEAGVGADAVVHSDFTVEAGARAMADLLERHPELDAVFAAADIIAVGALRELAARGLAVPDDVAVVGFDDSVLATTVTPRLTTVRQPVEELGRTMTWRLLAQLAGETPLPPSILLPTELVVRESA</sequence>
<feature type="domain" description="HTH lacI-type" evidence="4">
    <location>
        <begin position="15"/>
        <end position="69"/>
    </location>
</feature>
<dbReference type="InterPro" id="IPR028082">
    <property type="entry name" value="Peripla_BP_I"/>
</dbReference>
<proteinExistence type="predicted"/>
<dbReference type="InterPro" id="IPR046335">
    <property type="entry name" value="LacI/GalR-like_sensor"/>
</dbReference>
<dbReference type="Gene3D" id="3.40.50.2300">
    <property type="match status" value="2"/>
</dbReference>
<dbReference type="InterPro" id="IPR010982">
    <property type="entry name" value="Lambda_DNA-bd_dom_sf"/>
</dbReference>
<dbReference type="Proteomes" id="UP000192591">
    <property type="component" value="Unassembled WGS sequence"/>
</dbReference>
<dbReference type="PANTHER" id="PTHR30146:SF109">
    <property type="entry name" value="HTH-TYPE TRANSCRIPTIONAL REGULATOR GALS"/>
    <property type="match status" value="1"/>
</dbReference>
<dbReference type="PROSITE" id="PS50932">
    <property type="entry name" value="HTH_LACI_2"/>
    <property type="match status" value="1"/>
</dbReference>
<keyword evidence="1" id="KW-0805">Transcription regulation</keyword>
<dbReference type="GO" id="GO:0003700">
    <property type="term" value="F:DNA-binding transcription factor activity"/>
    <property type="evidence" value="ECO:0007669"/>
    <property type="project" value="TreeGrafter"/>
</dbReference>
<evidence type="ECO:0000259" key="4">
    <source>
        <dbReference type="PROSITE" id="PS50932"/>
    </source>
</evidence>
<dbReference type="CDD" id="cd06267">
    <property type="entry name" value="PBP1_LacI_sugar_binding-like"/>
    <property type="match status" value="1"/>
</dbReference>
<dbReference type="SUPFAM" id="SSF53822">
    <property type="entry name" value="Periplasmic binding protein-like I"/>
    <property type="match status" value="1"/>
</dbReference>
<dbReference type="EMBL" id="MWIH01000003">
    <property type="protein sequence ID" value="OQO93819.1"/>
    <property type="molecule type" value="Genomic_DNA"/>
</dbReference>
<evidence type="ECO:0000256" key="2">
    <source>
        <dbReference type="ARBA" id="ARBA00023125"/>
    </source>
</evidence>
<dbReference type="AlphaFoldDB" id="A0A1V9A9L4"/>
<protein>
    <submittedName>
        <fullName evidence="5">LacI family transcriptional regulator</fullName>
    </submittedName>
</protein>
<comment type="caution">
    <text evidence="5">The sequence shown here is derived from an EMBL/GenBank/DDBJ whole genome shotgun (WGS) entry which is preliminary data.</text>
</comment>